<evidence type="ECO:0000313" key="2">
    <source>
        <dbReference type="EnsemblPlants" id="HORVU.MOREX.r3.1HG0061360.1.CDS1"/>
    </source>
</evidence>
<reference evidence="3" key="1">
    <citation type="journal article" date="2012" name="Nature">
        <title>A physical, genetic and functional sequence assembly of the barley genome.</title>
        <authorList>
            <consortium name="The International Barley Genome Sequencing Consortium"/>
            <person name="Mayer K.F."/>
            <person name="Waugh R."/>
            <person name="Brown J.W."/>
            <person name="Schulman A."/>
            <person name="Langridge P."/>
            <person name="Platzer M."/>
            <person name="Fincher G.B."/>
            <person name="Muehlbauer G.J."/>
            <person name="Sato K."/>
            <person name="Close T.J."/>
            <person name="Wise R.P."/>
            <person name="Stein N."/>
        </authorList>
    </citation>
    <scope>NUCLEOTIDE SEQUENCE [LARGE SCALE GENOMIC DNA]</scope>
    <source>
        <strain evidence="3">cv. Morex</strain>
    </source>
</reference>
<accession>A0A8I6WU49</accession>
<dbReference type="SUPFAM" id="SSF56672">
    <property type="entry name" value="DNA/RNA polymerases"/>
    <property type="match status" value="1"/>
</dbReference>
<dbReference type="Pfam" id="PF00078">
    <property type="entry name" value="RVT_1"/>
    <property type="match status" value="1"/>
</dbReference>
<dbReference type="InterPro" id="IPR026960">
    <property type="entry name" value="RVT-Znf"/>
</dbReference>
<keyword evidence="3" id="KW-1185">Reference proteome</keyword>
<feature type="domain" description="Reverse transcriptase" evidence="1">
    <location>
        <begin position="114"/>
        <end position="391"/>
    </location>
</feature>
<dbReference type="EnsemblPlants" id="HORVU.MOREX.r3.1HG0061360.1">
    <property type="protein sequence ID" value="HORVU.MOREX.r3.1HG0061360.1.CDS1"/>
    <property type="gene ID" value="HORVU.MOREX.r3.1HG0061360"/>
</dbReference>
<evidence type="ECO:0000259" key="1">
    <source>
        <dbReference type="PROSITE" id="PS50878"/>
    </source>
</evidence>
<dbReference type="PROSITE" id="PS50878">
    <property type="entry name" value="RT_POL"/>
    <property type="match status" value="1"/>
</dbReference>
<dbReference type="SMR" id="A0A8I6WU49"/>
<dbReference type="Proteomes" id="UP000011116">
    <property type="component" value="Chromosome 1H"/>
</dbReference>
<protein>
    <recommendedName>
        <fullName evidence="1">Reverse transcriptase domain-containing protein</fullName>
    </recommendedName>
</protein>
<reference evidence="2" key="3">
    <citation type="submission" date="2022-01" db="UniProtKB">
        <authorList>
            <consortium name="EnsemblPlants"/>
        </authorList>
    </citation>
    <scope>IDENTIFICATION</scope>
    <source>
        <strain evidence="2">subsp. vulgare</strain>
    </source>
</reference>
<dbReference type="CDD" id="cd01650">
    <property type="entry name" value="RT_nLTR_like"/>
    <property type="match status" value="1"/>
</dbReference>
<name>A0A8I6WU49_HORVV</name>
<dbReference type="PANTHER" id="PTHR33116">
    <property type="entry name" value="REVERSE TRANSCRIPTASE ZINC-BINDING DOMAIN-CONTAINING PROTEIN-RELATED-RELATED"/>
    <property type="match status" value="1"/>
</dbReference>
<dbReference type="Gramene" id="HORVU.MOREX.r3.1HG0061360.1">
    <property type="protein sequence ID" value="HORVU.MOREX.r3.1HG0061360.1.CDS1"/>
    <property type="gene ID" value="HORVU.MOREX.r3.1HG0061360"/>
</dbReference>
<sequence length="833" mass="95524">MATERYRKNSIASLKLNDGSIISDHDQFAACFSASFKDRMGTSLGINMAFDLDSLLDEVQGLDILTEPFSKSEMDKTVHDMPTDKVPGPDGFNGLFFKKCWHIISPEFYQLAAEFHAGHAQLVNMNSSYITLIPKNRSPEHVGDYRPISLTGMGLQFLSKMLANRLQLQIVKCLHKNQYGFIKSRTIQDCVGWTLEYLNQCHQSKKPIVILKLDFEKAFDSVEHEFIFQILKSKGFNDRWILWVRELLASGSSSVLINGVRGKKFMCKKGVRQGDPLSPLLFAIAADFLQTLVNQLLVDGLIQLPIPTHDKDYPIVQYADDTLIILPADKSQLLQLKKMLLLFSQSNGLQVNYHKSALLPVNTPSQHLQDLADSIGCKVGSLPFTYLGLPVGTTKPRIIDLMPLVDKMERRLGASSSFLDQGGRLQYVNSALSAVPLFFLCSLDIPPGILKQLERIQRQCLWRRNGNDHAPSLAAWPLVCRPKNKGGLGIVNLAVQNEALLLKHADKFLNHADIPWVHLIWNTYYHNTVPQGTALRGSFWWKDICKRLDQFRSVTYVLPNKGDSFLFWSDSWLLGKSTMPLAARFQRLFSFVADPFCTAQEVFAAFSEDRMLYMFHLPLCAQAYQELTAVQSLLLDLDLDHQAFDRWVWRKDAKVYTPKAYYAHVHSSIVPNPLLNWIWKSCCTMKVKMFAWVLIMDRLNTQDMLERRHWKVSDSNLCVLCHARVKEDRDHLFFTCLFSTRVWNYLQITWQGSSMWTATAAARKNFPHPFFAEVVFTACWNIWTTRNAKLFNQEQPKFRKWRAGFIHDISLLAHRIKASFRDDLLKWISFLPP</sequence>
<dbReference type="Pfam" id="PF13966">
    <property type="entry name" value="zf-RVT"/>
    <property type="match status" value="1"/>
</dbReference>
<proteinExistence type="predicted"/>
<reference evidence="2" key="2">
    <citation type="submission" date="2020-10" db="EMBL/GenBank/DDBJ databases">
        <authorList>
            <person name="Scholz U."/>
            <person name="Mascher M."/>
            <person name="Fiebig A."/>
        </authorList>
    </citation>
    <scope>NUCLEOTIDE SEQUENCE [LARGE SCALE GENOMIC DNA]</scope>
    <source>
        <strain evidence="2">cv. Morex</strain>
    </source>
</reference>
<dbReference type="InterPro" id="IPR000477">
    <property type="entry name" value="RT_dom"/>
</dbReference>
<dbReference type="AlphaFoldDB" id="A0A8I6WU49"/>
<dbReference type="InterPro" id="IPR043502">
    <property type="entry name" value="DNA/RNA_pol_sf"/>
</dbReference>
<organism evidence="2 3">
    <name type="scientific">Hordeum vulgare subsp. vulgare</name>
    <name type="common">Domesticated barley</name>
    <dbReference type="NCBI Taxonomy" id="112509"/>
    <lineage>
        <taxon>Eukaryota</taxon>
        <taxon>Viridiplantae</taxon>
        <taxon>Streptophyta</taxon>
        <taxon>Embryophyta</taxon>
        <taxon>Tracheophyta</taxon>
        <taxon>Spermatophyta</taxon>
        <taxon>Magnoliopsida</taxon>
        <taxon>Liliopsida</taxon>
        <taxon>Poales</taxon>
        <taxon>Poaceae</taxon>
        <taxon>BOP clade</taxon>
        <taxon>Pooideae</taxon>
        <taxon>Triticodae</taxon>
        <taxon>Triticeae</taxon>
        <taxon>Hordeinae</taxon>
        <taxon>Hordeum</taxon>
    </lineage>
</organism>
<evidence type="ECO:0000313" key="3">
    <source>
        <dbReference type="Proteomes" id="UP000011116"/>
    </source>
</evidence>
<dbReference type="PANTHER" id="PTHR33116:SF87">
    <property type="entry name" value="OS01G0158850 PROTEIN"/>
    <property type="match status" value="1"/>
</dbReference>